<gene>
    <name evidence="3" type="ORF">DFH08DRAFT_1086636</name>
</gene>
<dbReference type="AlphaFoldDB" id="A0AAD7EFW2"/>
<organism evidence="3 4">
    <name type="scientific">Mycena albidolilacea</name>
    <dbReference type="NCBI Taxonomy" id="1033008"/>
    <lineage>
        <taxon>Eukaryota</taxon>
        <taxon>Fungi</taxon>
        <taxon>Dikarya</taxon>
        <taxon>Basidiomycota</taxon>
        <taxon>Agaricomycotina</taxon>
        <taxon>Agaricomycetes</taxon>
        <taxon>Agaricomycetidae</taxon>
        <taxon>Agaricales</taxon>
        <taxon>Marasmiineae</taxon>
        <taxon>Mycenaceae</taxon>
        <taxon>Mycena</taxon>
    </lineage>
</organism>
<comment type="caution">
    <text evidence="3">The sequence shown here is derived from an EMBL/GenBank/DDBJ whole genome shotgun (WGS) entry which is preliminary data.</text>
</comment>
<evidence type="ECO:0000256" key="1">
    <source>
        <dbReference type="SAM" id="MobiDB-lite"/>
    </source>
</evidence>
<evidence type="ECO:0000313" key="3">
    <source>
        <dbReference type="EMBL" id="KAJ7318429.1"/>
    </source>
</evidence>
<keyword evidence="4" id="KW-1185">Reference proteome</keyword>
<keyword evidence="2" id="KW-0472">Membrane</keyword>
<accession>A0AAD7EFW2</accession>
<feature type="compositionally biased region" description="Basic and acidic residues" evidence="1">
    <location>
        <begin position="15"/>
        <end position="25"/>
    </location>
</feature>
<proteinExistence type="predicted"/>
<evidence type="ECO:0000256" key="2">
    <source>
        <dbReference type="SAM" id="Phobius"/>
    </source>
</evidence>
<protein>
    <submittedName>
        <fullName evidence="3">Uncharacterized protein</fullName>
    </submittedName>
</protein>
<sequence>MSFPHFRSTSSQLHQDSDENASMRDSDSAETLLHSAIELLKMSREGTYRIILQIILNFVSLILHSMLVGIHLALLTIWAKELEHGITFSLDNQKMMNFPITAIANTLGTIYSAVLVFVTQRLWTRRSLRTHRTLTATHDSAAAWTGIGSALVQLWSQRTTPRSIIGVLSVFLYLANILVLHITTPALFTFEIFNSTRLFNVATRSLPSLDSFSQVYWSNLDNASTAILGLKDGTLYDVIDVNSGAGNVTVDATGFGITCGYLTGIDINAQPTGDSESSFEHGMIRPLFDTLFPLPGTPNFVDFYSTIPIIDSNKYLHAVTNVAPPLDTFANPISSLQVFRCSQSLVKQKAVVDVHTRQILAVEPDIHKTTSTWLPHTGQNDTTFNATDNWHWLYADIPQTTFDLDAGGNTSAITTSIADIYLNKELTLQPAGEKVAPRTVKLHDLENTLSSIIASMFWTLGHIPPQPILVSTNDSTIQISASDSEATTLRRGNAEFTEVSTQWRLDSDIIATAGGLAASVAPLLLSLQYYLSPQRHKHDPDHPIDGTGILQALWLFRHHPELETQLDQVENPTEANLREAGIVRTRLVGTHRRRRGSSELF</sequence>
<dbReference type="EMBL" id="JARIHO010000058">
    <property type="protein sequence ID" value="KAJ7318429.1"/>
    <property type="molecule type" value="Genomic_DNA"/>
</dbReference>
<feature type="region of interest" description="Disordered" evidence="1">
    <location>
        <begin position="1"/>
        <end position="25"/>
    </location>
</feature>
<feature type="transmembrane region" description="Helical" evidence="2">
    <location>
        <begin position="98"/>
        <end position="119"/>
    </location>
</feature>
<evidence type="ECO:0000313" key="4">
    <source>
        <dbReference type="Proteomes" id="UP001218218"/>
    </source>
</evidence>
<keyword evidence="2" id="KW-1133">Transmembrane helix</keyword>
<dbReference type="Proteomes" id="UP001218218">
    <property type="component" value="Unassembled WGS sequence"/>
</dbReference>
<name>A0AAD7EFW2_9AGAR</name>
<reference evidence="3" key="1">
    <citation type="submission" date="2023-03" db="EMBL/GenBank/DDBJ databases">
        <title>Massive genome expansion in bonnet fungi (Mycena s.s.) driven by repeated elements and novel gene families across ecological guilds.</title>
        <authorList>
            <consortium name="Lawrence Berkeley National Laboratory"/>
            <person name="Harder C.B."/>
            <person name="Miyauchi S."/>
            <person name="Viragh M."/>
            <person name="Kuo A."/>
            <person name="Thoen E."/>
            <person name="Andreopoulos B."/>
            <person name="Lu D."/>
            <person name="Skrede I."/>
            <person name="Drula E."/>
            <person name="Henrissat B."/>
            <person name="Morin E."/>
            <person name="Kohler A."/>
            <person name="Barry K."/>
            <person name="LaButti K."/>
            <person name="Morin E."/>
            <person name="Salamov A."/>
            <person name="Lipzen A."/>
            <person name="Mereny Z."/>
            <person name="Hegedus B."/>
            <person name="Baldrian P."/>
            <person name="Stursova M."/>
            <person name="Weitz H."/>
            <person name="Taylor A."/>
            <person name="Grigoriev I.V."/>
            <person name="Nagy L.G."/>
            <person name="Martin F."/>
            <person name="Kauserud H."/>
        </authorList>
    </citation>
    <scope>NUCLEOTIDE SEQUENCE</scope>
    <source>
        <strain evidence="3">CBHHK002</strain>
    </source>
</reference>
<feature type="transmembrane region" description="Helical" evidence="2">
    <location>
        <begin position="50"/>
        <end position="78"/>
    </location>
</feature>
<keyword evidence="2" id="KW-0812">Transmembrane</keyword>
<feature type="transmembrane region" description="Helical" evidence="2">
    <location>
        <begin position="164"/>
        <end position="188"/>
    </location>
</feature>